<dbReference type="InterPro" id="IPR005135">
    <property type="entry name" value="Endo/exonuclease/phosphatase"/>
</dbReference>
<dbReference type="InterPro" id="IPR036691">
    <property type="entry name" value="Endo/exonu/phosph_ase_sf"/>
</dbReference>
<dbReference type="KEGG" id="api:100572657"/>
<evidence type="ECO:0000313" key="3">
    <source>
        <dbReference type="Proteomes" id="UP000007819"/>
    </source>
</evidence>
<dbReference type="GO" id="GO:0003824">
    <property type="term" value="F:catalytic activity"/>
    <property type="evidence" value="ECO:0007669"/>
    <property type="project" value="InterPro"/>
</dbReference>
<dbReference type="Proteomes" id="UP000007819">
    <property type="component" value="Chromosome A2"/>
</dbReference>
<dbReference type="InterPro" id="IPR027124">
    <property type="entry name" value="Swc5/CFDP1/2"/>
</dbReference>
<accession>A0A8R1W5A5</accession>
<feature type="domain" description="Endonuclease/exonuclease/phosphatase" evidence="1">
    <location>
        <begin position="28"/>
        <end position="186"/>
    </location>
</feature>
<dbReference type="EnsemblMetazoa" id="XM_003244376.2">
    <property type="protein sequence ID" value="XP_003244424.1"/>
    <property type="gene ID" value="LOC100572657"/>
</dbReference>
<dbReference type="Gene3D" id="3.60.10.10">
    <property type="entry name" value="Endonuclease/exonuclease/phosphatase"/>
    <property type="match status" value="1"/>
</dbReference>
<sequence length="211" mass="23878">MKPIQFMPRTHILDTTRKRTGQLEYRIGTWNIRSLYKPGALKSISDAVKKYKNVQIVALQEVRWPGEGDMRTNGMTLFYSGSSNGKYENGVGFLVNDQLLPSIKKFTPVNDRICHIRIAGKQYDIILICVYSPTETGEEDLKDMFYDELERVYNGLSGHCLKIILGDFNSQVGRETIYRPTIGSESIHDLSNGNGTRLVEFAIANGPHSEQ</sequence>
<dbReference type="RefSeq" id="XP_003244424.1">
    <property type="nucleotide sequence ID" value="XM_003244376.2"/>
</dbReference>
<dbReference type="PANTHER" id="PTHR23227:SF67">
    <property type="entry name" value="CRANIOFACIAL DEVELOPMENT PROTEIN 2-LIKE"/>
    <property type="match status" value="1"/>
</dbReference>
<proteinExistence type="predicted"/>
<dbReference type="AlphaFoldDB" id="A0A8R1W5A5"/>
<evidence type="ECO:0000313" key="2">
    <source>
        <dbReference type="EnsemblMetazoa" id="XP_003244424.1"/>
    </source>
</evidence>
<dbReference type="SUPFAM" id="SSF56219">
    <property type="entry name" value="DNase I-like"/>
    <property type="match status" value="1"/>
</dbReference>
<keyword evidence="3" id="KW-1185">Reference proteome</keyword>
<reference evidence="2" key="2">
    <citation type="submission" date="2022-06" db="UniProtKB">
        <authorList>
            <consortium name="EnsemblMetazoa"/>
        </authorList>
    </citation>
    <scope>IDENTIFICATION</scope>
</reference>
<evidence type="ECO:0000259" key="1">
    <source>
        <dbReference type="Pfam" id="PF03372"/>
    </source>
</evidence>
<name>A0A8R1W5A5_ACYPI</name>
<dbReference type="OrthoDB" id="6626955at2759"/>
<protein>
    <recommendedName>
        <fullName evidence="1">Endonuclease/exonuclease/phosphatase domain-containing protein</fullName>
    </recommendedName>
</protein>
<organism evidence="2 3">
    <name type="scientific">Acyrthosiphon pisum</name>
    <name type="common">Pea aphid</name>
    <dbReference type="NCBI Taxonomy" id="7029"/>
    <lineage>
        <taxon>Eukaryota</taxon>
        <taxon>Metazoa</taxon>
        <taxon>Ecdysozoa</taxon>
        <taxon>Arthropoda</taxon>
        <taxon>Hexapoda</taxon>
        <taxon>Insecta</taxon>
        <taxon>Pterygota</taxon>
        <taxon>Neoptera</taxon>
        <taxon>Paraneoptera</taxon>
        <taxon>Hemiptera</taxon>
        <taxon>Sternorrhyncha</taxon>
        <taxon>Aphidomorpha</taxon>
        <taxon>Aphidoidea</taxon>
        <taxon>Aphididae</taxon>
        <taxon>Macrosiphini</taxon>
        <taxon>Acyrthosiphon</taxon>
    </lineage>
</organism>
<dbReference type="PANTHER" id="PTHR23227">
    <property type="entry name" value="BUCENTAUR RELATED"/>
    <property type="match status" value="1"/>
</dbReference>
<dbReference type="CDD" id="cd09076">
    <property type="entry name" value="L1-EN"/>
    <property type="match status" value="1"/>
</dbReference>
<dbReference type="GeneID" id="100572657"/>
<dbReference type="Pfam" id="PF03372">
    <property type="entry name" value="Exo_endo_phos"/>
    <property type="match status" value="1"/>
</dbReference>
<reference evidence="3" key="1">
    <citation type="submission" date="2010-06" db="EMBL/GenBank/DDBJ databases">
        <authorList>
            <person name="Jiang H."/>
            <person name="Abraham K."/>
            <person name="Ali S."/>
            <person name="Alsbrooks S.L."/>
            <person name="Anim B.N."/>
            <person name="Anosike U.S."/>
            <person name="Attaway T."/>
            <person name="Bandaranaike D.P."/>
            <person name="Battles P.K."/>
            <person name="Bell S.N."/>
            <person name="Bell A.V."/>
            <person name="Beltran B."/>
            <person name="Bickham C."/>
            <person name="Bustamante Y."/>
            <person name="Caleb T."/>
            <person name="Canada A."/>
            <person name="Cardenas V."/>
            <person name="Carter K."/>
            <person name="Chacko J."/>
            <person name="Chandrabose M.N."/>
            <person name="Chavez D."/>
            <person name="Chavez A."/>
            <person name="Chen L."/>
            <person name="Chu H.-S."/>
            <person name="Claassen K.J."/>
            <person name="Cockrell R."/>
            <person name="Collins M."/>
            <person name="Cooper J.A."/>
            <person name="Cree A."/>
            <person name="Curry S.M."/>
            <person name="Da Y."/>
            <person name="Dao M.D."/>
            <person name="Das B."/>
            <person name="Davila M.-L."/>
            <person name="Davy-Carroll L."/>
            <person name="Denson S."/>
            <person name="Dinh H."/>
            <person name="Ebong V.E."/>
            <person name="Edwards J.R."/>
            <person name="Egan A."/>
            <person name="El-Daye J."/>
            <person name="Escobedo L."/>
            <person name="Fernandez S."/>
            <person name="Fernando P.R."/>
            <person name="Flagg N."/>
            <person name="Forbes L.D."/>
            <person name="Fowler R.G."/>
            <person name="Fu Q."/>
            <person name="Gabisi R.A."/>
            <person name="Ganer J."/>
            <person name="Garbino Pronczuk A."/>
            <person name="Garcia R.M."/>
            <person name="Garner T."/>
            <person name="Garrett T.E."/>
            <person name="Gonzalez D.A."/>
            <person name="Hamid H."/>
            <person name="Hawkins E.S."/>
            <person name="Hirani K."/>
            <person name="Hogues M.E."/>
            <person name="Hollins B."/>
            <person name="Hsiao C.-H."/>
            <person name="Jabil R."/>
            <person name="James M.L."/>
            <person name="Jhangiani S.N."/>
            <person name="Johnson B."/>
            <person name="Johnson Q."/>
            <person name="Joshi V."/>
            <person name="Kalu J.B."/>
            <person name="Kam C."/>
            <person name="Kashfia A."/>
            <person name="Keebler J."/>
            <person name="Kisamo H."/>
            <person name="Kovar C.L."/>
            <person name="Lago L.A."/>
            <person name="Lai C.-Y."/>
            <person name="Laidlaw J."/>
            <person name="Lara F."/>
            <person name="Le T.-K."/>
            <person name="Lee S.L."/>
            <person name="Legall F.H."/>
            <person name="Lemon S.J."/>
            <person name="Lewis L.R."/>
            <person name="Li B."/>
            <person name="Liu Y."/>
            <person name="Liu Y.-S."/>
            <person name="Lopez J."/>
            <person name="Lozado R.J."/>
            <person name="Lu J."/>
            <person name="Madu R.C."/>
            <person name="Maheshwari M."/>
            <person name="Maheshwari R."/>
            <person name="Malloy K."/>
            <person name="Martinez E."/>
            <person name="Mathew T."/>
            <person name="Mercado I.C."/>
            <person name="Mercado C."/>
            <person name="Meyer B."/>
            <person name="Montgomery K."/>
            <person name="Morgan M.B."/>
            <person name="Munidasa M."/>
            <person name="Nazareth L.V."/>
            <person name="Nelson J."/>
            <person name="Ng B.M."/>
            <person name="Nguyen N.B."/>
            <person name="Nguyen P.Q."/>
            <person name="Nguyen T."/>
            <person name="Obregon M."/>
            <person name="Okwuonu G.O."/>
            <person name="Onwere C.G."/>
            <person name="Orozco G."/>
            <person name="Parra A."/>
            <person name="Patel S."/>
            <person name="Patil S."/>
            <person name="Perez A."/>
            <person name="Perez Y."/>
            <person name="Pham C."/>
            <person name="Primus E.L."/>
            <person name="Pu L.-L."/>
            <person name="Puazo M."/>
            <person name="Qin X."/>
            <person name="Quiroz J.B."/>
            <person name="Reese J."/>
            <person name="Richards S."/>
            <person name="Rives C.M."/>
            <person name="Robberts R."/>
            <person name="Ruiz S.J."/>
            <person name="Ruiz M.J."/>
            <person name="Santibanez J."/>
            <person name="Schneider B.W."/>
            <person name="Sisson I."/>
            <person name="Smith M."/>
            <person name="Sodergren E."/>
            <person name="Song X.-Z."/>
            <person name="Song B.B."/>
            <person name="Summersgill H."/>
            <person name="Thelus R."/>
            <person name="Thornton R.D."/>
            <person name="Trejos Z.Y."/>
            <person name="Usmani K."/>
            <person name="Vattathil S."/>
            <person name="Villasana D."/>
            <person name="Walker D.L."/>
            <person name="Wang S."/>
            <person name="Wang K."/>
            <person name="White C.S."/>
            <person name="Williams A.C."/>
            <person name="Williamson J."/>
            <person name="Wilson K."/>
            <person name="Woghiren I.O."/>
            <person name="Woodworth J.R."/>
            <person name="Worley K.C."/>
            <person name="Wright R.A."/>
            <person name="Wu W."/>
            <person name="Young L."/>
            <person name="Zhang L."/>
            <person name="Zhang J."/>
            <person name="Zhu Y."/>
            <person name="Muzny D.M."/>
            <person name="Weinstock G."/>
            <person name="Gibbs R.A."/>
        </authorList>
    </citation>
    <scope>NUCLEOTIDE SEQUENCE [LARGE SCALE GENOMIC DNA]</scope>
    <source>
        <strain evidence="3">LSR1</strain>
    </source>
</reference>